<dbReference type="InterPro" id="IPR011050">
    <property type="entry name" value="Pectin_lyase_fold/virulence"/>
</dbReference>
<reference evidence="4 6" key="2">
    <citation type="submission" date="2023-09" db="EMBL/GenBank/DDBJ databases">
        <title>Complete-Gapless Cercospora beticola genome.</title>
        <authorList>
            <person name="Wyatt N.A."/>
            <person name="Spanner R.E."/>
            <person name="Bolton M.D."/>
        </authorList>
    </citation>
    <scope>NUCLEOTIDE SEQUENCE [LARGE SCALE GENOMIC DNA]</scope>
    <source>
        <strain evidence="4">Cb09-40</strain>
    </source>
</reference>
<feature type="compositionally biased region" description="Acidic residues" evidence="1">
    <location>
        <begin position="404"/>
        <end position="425"/>
    </location>
</feature>
<dbReference type="EMBL" id="LKMD01000100">
    <property type="protein sequence ID" value="PIB02095.1"/>
    <property type="molecule type" value="Genomic_DNA"/>
</dbReference>
<feature type="region of interest" description="Disordered" evidence="1">
    <location>
        <begin position="32"/>
        <end position="52"/>
    </location>
</feature>
<dbReference type="OrthoDB" id="3642826at2759"/>
<keyword evidence="6" id="KW-1185">Reference proteome</keyword>
<dbReference type="Proteomes" id="UP000230605">
    <property type="component" value="Chromosome 1"/>
</dbReference>
<reference evidence="3 5" key="1">
    <citation type="submission" date="2015-10" db="EMBL/GenBank/DDBJ databases">
        <title>The cercosporin biosynthetic gene cluster was horizontally transferred to several fungal lineages and shown to be expanded in Cercospora beticola based on microsynteny with recipient genomes.</title>
        <authorList>
            <person name="De Jonge R."/>
            <person name="Ebert M.K."/>
            <person name="Suttle J.C."/>
            <person name="Jurick Ii W.M."/>
            <person name="Secor G.A."/>
            <person name="Thomma B.P."/>
            <person name="Van De Peer Y."/>
            <person name="Bolton M.D."/>
        </authorList>
    </citation>
    <scope>NUCLEOTIDE SEQUENCE [LARGE SCALE GENOMIC DNA]</scope>
    <source>
        <strain evidence="3 5">09-40</strain>
    </source>
</reference>
<evidence type="ECO:0000313" key="4">
    <source>
        <dbReference type="EMBL" id="WPA97002.1"/>
    </source>
</evidence>
<gene>
    <name evidence="3" type="ORF">CB0940_01561</name>
    <name evidence="4" type="ORF">RHO25_001610</name>
</gene>
<accession>A0A2G5IBC2</accession>
<dbReference type="Proteomes" id="UP001302367">
    <property type="component" value="Chromosome 1"/>
</dbReference>
<evidence type="ECO:0000313" key="6">
    <source>
        <dbReference type="Proteomes" id="UP001302367"/>
    </source>
</evidence>
<keyword evidence="2" id="KW-1133">Transmembrane helix</keyword>
<evidence type="ECO:0000313" key="3">
    <source>
        <dbReference type="EMBL" id="PIB02095.1"/>
    </source>
</evidence>
<evidence type="ECO:0000313" key="5">
    <source>
        <dbReference type="Proteomes" id="UP000230605"/>
    </source>
</evidence>
<name>A0A2G5IBC2_CERBT</name>
<sequence length="910" mass="91916">MGLNYLWTLTTIGSVVDALHFPRQAFSNSSLTTTTNAAQTSTDTSSTLSSSSTLITSGPTLTVAPTLSANSTTIGNTTSDAAATCCYVYPDAVGVNSWYSSAMEFPVATVITTWVQYGNGSAVPQNSTTKFVANATAPTGWYSWITGDASTAVGVTTETLATTTQTFTLPTSTKFLPETRSERFSGVPNNLLPANALMYASSQVLAATTMAYELQHLTFTSPTPYLWFSHMWIQTSQPCDGTRTLGNRDPIMQTSTIAMPLPSQIANADFTFEQYMELANMTDEGDSSSTYEFSLPDDLPEFLAGIPEIIATWPFVGTCKPGPGAGEPTVHIPVSQLTARSDVTMTLPGTLTSPNSPTTTANGDPSPSPTLGGPGSDVPETNLPTPTDSTPDDEPPTGTALPIEEGDDSSDDPPPETPDEGDDNDPATPEPAPETPDDDGEDTPAVPEPAPETPDEDDESTPDAPAPAPEAPDEDDEGTPGTPEPTPEDDSSDTSPAPAPDADDESEDGVAQPPPENNDSPGTEPAENPGENNDNESESPSAGDAIASGIGLVPTPTGSAAQPDGAGNDSGDNSSGEQPSQLEPGDEVIVGGGSVTANPDGSFEIGTETLQPGGPAVTVGGNTLSLAPSGTAVVINDATTPIAAPAAEVSLGSGILTADPSGNIEIGGQTLQPGGEAVVVGGTTLSLAPSGTALVIDGSTTPVAGASPPQITLPAATLTAQGDGALVIDGQTLSDGSEVVAGGSTYSLASDGGAIVVNGHTTPIEATAAGITAAPVVTAGAAGAITAGSDTISFIGFESELVIGGSRTLDSARGKTVVVNGQTLSLLNPTQIVVISGTSTRTLDLAPSTTVVVTRTISREASGGSSQTASTALQATGAAAGRHSGEGKLWMWATCLFMTLFVMGCLGIDT</sequence>
<keyword evidence="2" id="KW-0812">Transmembrane</keyword>
<dbReference type="PRINTS" id="PR01217">
    <property type="entry name" value="PRICHEXTENSN"/>
</dbReference>
<evidence type="ECO:0000256" key="1">
    <source>
        <dbReference type="SAM" id="MobiDB-lite"/>
    </source>
</evidence>
<feature type="transmembrane region" description="Helical" evidence="2">
    <location>
        <begin position="889"/>
        <end position="908"/>
    </location>
</feature>
<organism evidence="3 5">
    <name type="scientific">Cercospora beticola</name>
    <name type="common">Sugarbeet leaf spot fungus</name>
    <dbReference type="NCBI Taxonomy" id="122368"/>
    <lineage>
        <taxon>Eukaryota</taxon>
        <taxon>Fungi</taxon>
        <taxon>Dikarya</taxon>
        <taxon>Ascomycota</taxon>
        <taxon>Pezizomycotina</taxon>
        <taxon>Dothideomycetes</taxon>
        <taxon>Dothideomycetidae</taxon>
        <taxon>Mycosphaerellales</taxon>
        <taxon>Mycosphaerellaceae</taxon>
        <taxon>Cercospora</taxon>
    </lineage>
</organism>
<dbReference type="SUPFAM" id="SSF51126">
    <property type="entry name" value="Pectin lyase-like"/>
    <property type="match status" value="1"/>
</dbReference>
<protein>
    <submittedName>
        <fullName evidence="3">Uncharacterized protein</fullName>
    </submittedName>
</protein>
<feature type="compositionally biased region" description="Polar residues" evidence="1">
    <location>
        <begin position="345"/>
        <end position="362"/>
    </location>
</feature>
<feature type="compositionally biased region" description="Low complexity" evidence="1">
    <location>
        <begin position="564"/>
        <end position="576"/>
    </location>
</feature>
<dbReference type="EMBL" id="CP134184">
    <property type="protein sequence ID" value="WPA97002.1"/>
    <property type="molecule type" value="Genomic_DNA"/>
</dbReference>
<keyword evidence="2" id="KW-0472">Membrane</keyword>
<feature type="region of interest" description="Disordered" evidence="1">
    <location>
        <begin position="345"/>
        <end position="596"/>
    </location>
</feature>
<dbReference type="AlphaFoldDB" id="A0A2G5IBC2"/>
<proteinExistence type="predicted"/>
<evidence type="ECO:0000256" key="2">
    <source>
        <dbReference type="SAM" id="Phobius"/>
    </source>
</evidence>